<protein>
    <submittedName>
        <fullName evidence="3">C-type lectin domain-containing protein</fullName>
    </submittedName>
</protein>
<accession>A0A0N5ARL4</accession>
<proteinExistence type="predicted"/>
<evidence type="ECO:0000313" key="2">
    <source>
        <dbReference type="Proteomes" id="UP000046393"/>
    </source>
</evidence>
<organism evidence="2 3">
    <name type="scientific">Syphacia muris</name>
    <dbReference type="NCBI Taxonomy" id="451379"/>
    <lineage>
        <taxon>Eukaryota</taxon>
        <taxon>Metazoa</taxon>
        <taxon>Ecdysozoa</taxon>
        <taxon>Nematoda</taxon>
        <taxon>Chromadorea</taxon>
        <taxon>Rhabditida</taxon>
        <taxon>Spirurina</taxon>
        <taxon>Oxyuridomorpha</taxon>
        <taxon>Oxyuroidea</taxon>
        <taxon>Oxyuridae</taxon>
        <taxon>Syphacia</taxon>
    </lineage>
</organism>
<name>A0A0N5ARL4_9BILA</name>
<dbReference type="STRING" id="451379.A0A0N5ARL4"/>
<dbReference type="InterPro" id="IPR016186">
    <property type="entry name" value="C-type_lectin-like/link_sf"/>
</dbReference>
<dbReference type="AlphaFoldDB" id="A0A0N5ARL4"/>
<reference evidence="3" key="1">
    <citation type="submission" date="2017-02" db="UniProtKB">
        <authorList>
            <consortium name="WormBaseParasite"/>
        </authorList>
    </citation>
    <scope>IDENTIFICATION</scope>
</reference>
<dbReference type="Proteomes" id="UP000046393">
    <property type="component" value="Unplaced"/>
</dbReference>
<dbReference type="PANTHER" id="PTHR22803">
    <property type="entry name" value="MANNOSE, PHOSPHOLIPASE, LECTIN RECEPTOR RELATED"/>
    <property type="match status" value="1"/>
</dbReference>
<feature type="domain" description="C-type lectin" evidence="1">
    <location>
        <begin position="91"/>
        <end position="196"/>
    </location>
</feature>
<dbReference type="SUPFAM" id="SSF56436">
    <property type="entry name" value="C-type lectin-like"/>
    <property type="match status" value="1"/>
</dbReference>
<dbReference type="InterPro" id="IPR016187">
    <property type="entry name" value="CTDL_fold"/>
</dbReference>
<dbReference type="Pfam" id="PF00059">
    <property type="entry name" value="Lectin_C"/>
    <property type="match status" value="1"/>
</dbReference>
<dbReference type="InterPro" id="IPR001304">
    <property type="entry name" value="C-type_lectin-like"/>
</dbReference>
<sequence length="213" mass="24639">MVFYVGLYFEVYFFDAVCIARAEQFSGAVFRSCAVFQLIFFGAVLATTIARYNDDVFDDKDYADDSISKSRLISKTEIPTGPLCPSGWQLFETSCFLKVDKKKRPYYAEKYCTRKNAFLASVDSELEKEFLSKMMNTSNFIIGLKARFPNDLKFGWIDGSTSDYREWAFHEPKIDHKHLHCVYVGGSRSKFYAVNCLRLKPLPFVCKKRIKML</sequence>
<dbReference type="SMART" id="SM00034">
    <property type="entry name" value="CLECT"/>
    <property type="match status" value="1"/>
</dbReference>
<dbReference type="WBParaSite" id="SMUV_0000736601-mRNA-1">
    <property type="protein sequence ID" value="SMUV_0000736601-mRNA-1"/>
    <property type="gene ID" value="SMUV_0000736601"/>
</dbReference>
<keyword evidence="2" id="KW-1185">Reference proteome</keyword>
<evidence type="ECO:0000259" key="1">
    <source>
        <dbReference type="PROSITE" id="PS50041"/>
    </source>
</evidence>
<dbReference type="PROSITE" id="PS50041">
    <property type="entry name" value="C_TYPE_LECTIN_2"/>
    <property type="match status" value="1"/>
</dbReference>
<evidence type="ECO:0000313" key="3">
    <source>
        <dbReference type="WBParaSite" id="SMUV_0000736601-mRNA-1"/>
    </source>
</evidence>
<dbReference type="Gene3D" id="3.10.100.10">
    <property type="entry name" value="Mannose-Binding Protein A, subunit A"/>
    <property type="match status" value="1"/>
</dbReference>
<dbReference type="InterPro" id="IPR050111">
    <property type="entry name" value="C-type_lectin/snaclec_domain"/>
</dbReference>
<dbReference type="CDD" id="cd00037">
    <property type="entry name" value="CLECT"/>
    <property type="match status" value="1"/>
</dbReference>